<evidence type="ECO:0000259" key="1">
    <source>
        <dbReference type="Pfam" id="PF08389"/>
    </source>
</evidence>
<reference evidence="2" key="1">
    <citation type="journal article" date="2016" name="Nat. Genet.">
        <title>A high-quality carrot genome assembly provides new insights into carotenoid accumulation and asterid genome evolution.</title>
        <authorList>
            <person name="Iorizzo M."/>
            <person name="Ellison S."/>
            <person name="Senalik D."/>
            <person name="Zeng P."/>
            <person name="Satapoomin P."/>
            <person name="Huang J."/>
            <person name="Bowman M."/>
            <person name="Iovene M."/>
            <person name="Sanseverino W."/>
            <person name="Cavagnaro P."/>
            <person name="Yildiz M."/>
            <person name="Macko-Podgorni A."/>
            <person name="Moranska E."/>
            <person name="Grzebelus E."/>
            <person name="Grzebelus D."/>
            <person name="Ashrafi H."/>
            <person name="Zheng Z."/>
            <person name="Cheng S."/>
            <person name="Spooner D."/>
            <person name="Van Deynze A."/>
            <person name="Simon P."/>
        </authorList>
    </citation>
    <scope>NUCLEOTIDE SEQUENCE</scope>
    <source>
        <tissue evidence="2">Leaf</tissue>
    </source>
</reference>
<dbReference type="InterPro" id="IPR011989">
    <property type="entry name" value="ARM-like"/>
</dbReference>
<dbReference type="InterPro" id="IPR051345">
    <property type="entry name" value="Importin_beta-like_NTR"/>
</dbReference>
<organism evidence="2 3">
    <name type="scientific">Daucus carota subsp. sativus</name>
    <name type="common">Carrot</name>
    <dbReference type="NCBI Taxonomy" id="79200"/>
    <lineage>
        <taxon>Eukaryota</taxon>
        <taxon>Viridiplantae</taxon>
        <taxon>Streptophyta</taxon>
        <taxon>Embryophyta</taxon>
        <taxon>Tracheophyta</taxon>
        <taxon>Spermatophyta</taxon>
        <taxon>Magnoliopsida</taxon>
        <taxon>eudicotyledons</taxon>
        <taxon>Gunneridae</taxon>
        <taxon>Pentapetalae</taxon>
        <taxon>asterids</taxon>
        <taxon>campanulids</taxon>
        <taxon>Apiales</taxon>
        <taxon>Apiaceae</taxon>
        <taxon>Apioideae</taxon>
        <taxon>Scandiceae</taxon>
        <taxon>Daucinae</taxon>
        <taxon>Daucus</taxon>
        <taxon>Daucus sect. Daucus</taxon>
    </lineage>
</organism>
<dbReference type="Proteomes" id="UP000077755">
    <property type="component" value="Chromosome 7"/>
</dbReference>
<dbReference type="GO" id="GO:0006606">
    <property type="term" value="P:protein import into nucleus"/>
    <property type="evidence" value="ECO:0007669"/>
    <property type="project" value="TreeGrafter"/>
</dbReference>
<dbReference type="GO" id="GO:0005737">
    <property type="term" value="C:cytoplasm"/>
    <property type="evidence" value="ECO:0007669"/>
    <property type="project" value="TreeGrafter"/>
</dbReference>
<accession>A0AAF1B6L2</accession>
<name>A0AAF1B6L2_DAUCS</name>
<evidence type="ECO:0000313" key="3">
    <source>
        <dbReference type="Proteomes" id="UP000077755"/>
    </source>
</evidence>
<feature type="domain" description="Exportin-1/Importin-beta-like" evidence="1">
    <location>
        <begin position="19"/>
        <end position="101"/>
    </location>
</feature>
<keyword evidence="3" id="KW-1185">Reference proteome</keyword>
<proteinExistence type="predicted"/>
<dbReference type="PANTHER" id="PTHR12363:SF44">
    <property type="entry name" value="ARM REPEAT SUPERFAMILY PROTEIN"/>
    <property type="match status" value="1"/>
</dbReference>
<dbReference type="InterPro" id="IPR013598">
    <property type="entry name" value="Exportin-1/Importin-b-like"/>
</dbReference>
<dbReference type="AlphaFoldDB" id="A0AAF1B6L2"/>
<protein>
    <recommendedName>
        <fullName evidence="1">Exportin-1/Importin-beta-like domain-containing protein</fullName>
    </recommendedName>
</protein>
<gene>
    <name evidence="2" type="ORF">DCAR_0727950</name>
</gene>
<evidence type="ECO:0000313" key="2">
    <source>
        <dbReference type="EMBL" id="WOH08509.1"/>
    </source>
</evidence>
<dbReference type="Pfam" id="PF08389">
    <property type="entry name" value="Xpo1"/>
    <property type="match status" value="1"/>
</dbReference>
<dbReference type="Gene3D" id="1.25.10.10">
    <property type="entry name" value="Leucine-rich Repeat Variant"/>
    <property type="match status" value="1"/>
</dbReference>
<sequence length="128" mass="14656">MYIGMCIFSVLDIQDQSTYIRRCLYGQELLSHTPMVIEFLLNESEKYIDGVVQLHERNRKLLRCLLSWVQAGCLSEISALSLPAHPLLSFVFNSLQQSRSFGHHYIQGATYSSRVSGRVKIFCLLKAK</sequence>
<dbReference type="EMBL" id="CP093349">
    <property type="protein sequence ID" value="WOH08509.1"/>
    <property type="molecule type" value="Genomic_DNA"/>
</dbReference>
<dbReference type="PANTHER" id="PTHR12363">
    <property type="entry name" value="TRANSPORTIN 3 AND IMPORTIN 13"/>
    <property type="match status" value="1"/>
</dbReference>
<reference evidence="2" key="2">
    <citation type="submission" date="2022-03" db="EMBL/GenBank/DDBJ databases">
        <title>Draft title - Genomic analysis of global carrot germplasm unveils the trajectory of domestication and the origin of high carotenoid orange carrot.</title>
        <authorList>
            <person name="Iorizzo M."/>
            <person name="Ellison S."/>
            <person name="Senalik D."/>
            <person name="Macko-Podgorni A."/>
            <person name="Grzebelus D."/>
            <person name="Bostan H."/>
            <person name="Rolling W."/>
            <person name="Curaba J."/>
            <person name="Simon P."/>
        </authorList>
    </citation>
    <scope>NUCLEOTIDE SEQUENCE</scope>
    <source>
        <tissue evidence="2">Leaf</tissue>
    </source>
</reference>